<evidence type="ECO:0000313" key="3">
    <source>
        <dbReference type="Proteomes" id="UP000499080"/>
    </source>
</evidence>
<dbReference type="Proteomes" id="UP000499080">
    <property type="component" value="Unassembled WGS sequence"/>
</dbReference>
<protein>
    <submittedName>
        <fullName evidence="2">Uncharacterized protein</fullName>
    </submittedName>
</protein>
<keyword evidence="3" id="KW-1185">Reference proteome</keyword>
<dbReference type="EMBL" id="BGPR01090717">
    <property type="protein sequence ID" value="GBM20432.1"/>
    <property type="molecule type" value="Genomic_DNA"/>
</dbReference>
<keyword evidence="1" id="KW-0472">Membrane</keyword>
<dbReference type="OrthoDB" id="6777793at2759"/>
<feature type="transmembrane region" description="Helical" evidence="1">
    <location>
        <begin position="42"/>
        <end position="64"/>
    </location>
</feature>
<feature type="transmembrane region" description="Helical" evidence="1">
    <location>
        <begin position="169"/>
        <end position="193"/>
    </location>
</feature>
<evidence type="ECO:0000256" key="1">
    <source>
        <dbReference type="SAM" id="Phobius"/>
    </source>
</evidence>
<keyword evidence="1" id="KW-0812">Transmembrane</keyword>
<keyword evidence="1" id="KW-1133">Transmembrane helix</keyword>
<organism evidence="2 3">
    <name type="scientific">Araneus ventricosus</name>
    <name type="common">Orbweaver spider</name>
    <name type="synonym">Epeira ventricosa</name>
    <dbReference type="NCBI Taxonomy" id="182803"/>
    <lineage>
        <taxon>Eukaryota</taxon>
        <taxon>Metazoa</taxon>
        <taxon>Ecdysozoa</taxon>
        <taxon>Arthropoda</taxon>
        <taxon>Chelicerata</taxon>
        <taxon>Arachnida</taxon>
        <taxon>Araneae</taxon>
        <taxon>Araneomorphae</taxon>
        <taxon>Entelegynae</taxon>
        <taxon>Araneoidea</taxon>
        <taxon>Araneidae</taxon>
        <taxon>Araneus</taxon>
    </lineage>
</organism>
<comment type="caution">
    <text evidence="2">The sequence shown here is derived from an EMBL/GenBank/DDBJ whole genome shotgun (WGS) entry which is preliminary data.</text>
</comment>
<reference evidence="2 3" key="1">
    <citation type="journal article" date="2019" name="Sci. Rep.">
        <title>Orb-weaving spider Araneus ventricosus genome elucidates the spidroin gene catalogue.</title>
        <authorList>
            <person name="Kono N."/>
            <person name="Nakamura H."/>
            <person name="Ohtoshi R."/>
            <person name="Moran D.A.P."/>
            <person name="Shinohara A."/>
            <person name="Yoshida Y."/>
            <person name="Fujiwara M."/>
            <person name="Mori M."/>
            <person name="Tomita M."/>
            <person name="Arakawa K."/>
        </authorList>
    </citation>
    <scope>NUCLEOTIDE SEQUENCE [LARGE SCALE GENOMIC DNA]</scope>
</reference>
<sequence length="209" mass="24307">MEEAEQVKNYCGVSFCTTEQNMESKLSKVTRDNNDCKKFEDWFIFLNPFPFLWHVSLISTGVVMDKKNKVSSVRPIWTFKLGKHDGNNFGQVKFSPINRDVPMRGFTINVKVHENLVVIDPRINWTPAIFWSLFPGPIRSKRLVLCIDAGGVVIFYRTPKCDFRYFFSVYYLLWTNFLFCLVTLNTLILVALLSDFGLEDSVELSLHRK</sequence>
<evidence type="ECO:0000313" key="2">
    <source>
        <dbReference type="EMBL" id="GBM20432.1"/>
    </source>
</evidence>
<gene>
    <name evidence="2" type="ORF">AVEN_137068_1</name>
</gene>
<accession>A0A4Y2DU91</accession>
<proteinExistence type="predicted"/>
<dbReference type="AlphaFoldDB" id="A0A4Y2DU91"/>
<name>A0A4Y2DU91_ARAVE</name>